<proteinExistence type="predicted"/>
<organism evidence="2 3">
    <name type="scientific">Spiroplasma poulsonii</name>
    <dbReference type="NCBI Taxonomy" id="2138"/>
    <lineage>
        <taxon>Bacteria</taxon>
        <taxon>Bacillati</taxon>
        <taxon>Mycoplasmatota</taxon>
        <taxon>Mollicutes</taxon>
        <taxon>Entomoplasmatales</taxon>
        <taxon>Spiroplasmataceae</taxon>
        <taxon>Spiroplasma</taxon>
    </lineage>
</organism>
<keyword evidence="3" id="KW-1185">Reference proteome</keyword>
<reference evidence="2 3" key="1">
    <citation type="journal article" date="2015" name="MBio">
        <title>Genome sequence of the Drosophila melanogaster male-killing Spiroplasma strain MSRO endosymbiont.</title>
        <authorList>
            <person name="Paredes J.C."/>
            <person name="Herren J.K."/>
            <person name="Schupfer F."/>
            <person name="Marin R."/>
            <person name="Claverol S."/>
            <person name="Kuo C.H."/>
            <person name="Lemaitre B."/>
            <person name="Beven L."/>
        </authorList>
    </citation>
    <scope>NUCLEOTIDE SEQUENCE [LARGE SCALE GENOMIC DNA]</scope>
    <source>
        <strain evidence="2 3">MSRO</strain>
    </source>
</reference>
<feature type="transmembrane region" description="Helical" evidence="1">
    <location>
        <begin position="29"/>
        <end position="50"/>
    </location>
</feature>
<dbReference type="Proteomes" id="UP000031565">
    <property type="component" value="Unassembled WGS sequence"/>
</dbReference>
<protein>
    <submittedName>
        <fullName evidence="2">Uncharacterized protein</fullName>
    </submittedName>
</protein>
<dbReference type="STRING" id="2138.SMSRO_v1c10430"/>
<evidence type="ECO:0000256" key="1">
    <source>
        <dbReference type="SAM" id="Phobius"/>
    </source>
</evidence>
<sequence>MIQYFKIIYSDVVKMKPALFEALKGSGKALLFIFIIPFAFFVANELIVFLNNGTQMISGAQNVNIADVLYHLGDA</sequence>
<accession>A0A2P6FCS9</accession>
<keyword evidence="1" id="KW-1133">Transmembrane helix</keyword>
<dbReference type="AlphaFoldDB" id="A0A2P6FCS9"/>
<gene>
    <name evidence="2" type="ORF">SMSRO_SF010900</name>
</gene>
<comment type="caution">
    <text evidence="2">The sequence shown here is derived from an EMBL/GenBank/DDBJ whole genome shotgun (WGS) entry which is preliminary data.</text>
</comment>
<dbReference type="EMBL" id="JTLV02000001">
    <property type="protein sequence ID" value="PQM31273.1"/>
    <property type="molecule type" value="Genomic_DNA"/>
</dbReference>
<evidence type="ECO:0000313" key="2">
    <source>
        <dbReference type="EMBL" id="PQM31273.1"/>
    </source>
</evidence>
<evidence type="ECO:0000313" key="3">
    <source>
        <dbReference type="Proteomes" id="UP000031565"/>
    </source>
</evidence>
<keyword evidence="1" id="KW-0472">Membrane</keyword>
<keyword evidence="1" id="KW-0812">Transmembrane</keyword>
<name>A0A2P6FCS9_9MOLU</name>
<dbReference type="RefSeq" id="WP_040093375.1">
    <property type="nucleotide sequence ID" value="NZ_CM020866.1"/>
</dbReference>